<evidence type="ECO:0000313" key="1">
    <source>
        <dbReference type="EMBL" id="MCI0129281.1"/>
    </source>
</evidence>
<dbReference type="EMBL" id="JALAZD010000004">
    <property type="protein sequence ID" value="MCI0129281.1"/>
    <property type="molecule type" value="Genomic_DNA"/>
</dbReference>
<protein>
    <submittedName>
        <fullName evidence="1">Uncharacterized protein</fullName>
    </submittedName>
</protein>
<dbReference type="RefSeq" id="WP_035037827.1">
    <property type="nucleotide sequence ID" value="NZ_CP068983.1"/>
</dbReference>
<evidence type="ECO:0000313" key="2">
    <source>
        <dbReference type="Proteomes" id="UP001156140"/>
    </source>
</evidence>
<comment type="caution">
    <text evidence="1">The sequence shown here is derived from an EMBL/GenBank/DDBJ whole genome shotgun (WGS) entry which is preliminary data.</text>
</comment>
<accession>A0AA41UIF4</accession>
<name>A0AA41UIF4_9HYPH</name>
<dbReference type="AlphaFoldDB" id="A0AA41UIF4"/>
<proteinExistence type="predicted"/>
<gene>
    <name evidence="1" type="ORF">ML536_20805</name>
</gene>
<reference evidence="1" key="1">
    <citation type="submission" date="2022-03" db="EMBL/GenBank/DDBJ databases">
        <title>The complete genome sequence of a Methyloterrigena soli.</title>
        <authorList>
            <person name="Zi Z."/>
        </authorList>
    </citation>
    <scope>NUCLEOTIDE SEQUENCE</scope>
    <source>
        <strain evidence="1">M48</strain>
    </source>
</reference>
<organism evidence="1 2">
    <name type="scientific">Paradevosia shaoguanensis</name>
    <dbReference type="NCBI Taxonomy" id="1335043"/>
    <lineage>
        <taxon>Bacteria</taxon>
        <taxon>Pseudomonadati</taxon>
        <taxon>Pseudomonadota</taxon>
        <taxon>Alphaproteobacteria</taxon>
        <taxon>Hyphomicrobiales</taxon>
        <taxon>Devosiaceae</taxon>
        <taxon>Paradevosia</taxon>
    </lineage>
</organism>
<dbReference type="Proteomes" id="UP001156140">
    <property type="component" value="Unassembled WGS sequence"/>
</dbReference>
<keyword evidence="2" id="KW-1185">Reference proteome</keyword>
<sequence length="63" mass="7247">MIIYLQPHRAAYLHIQDRLEQTLAALPRDKRSDELRAAIEHAVEISVELAYQRSRPAYASGED</sequence>